<dbReference type="Proteomes" id="UP001595803">
    <property type="component" value="Unassembled WGS sequence"/>
</dbReference>
<dbReference type="PRINTS" id="PR00420">
    <property type="entry name" value="RNGMNOXGNASE"/>
</dbReference>
<evidence type="ECO:0000256" key="1">
    <source>
        <dbReference type="ARBA" id="ARBA00023002"/>
    </source>
</evidence>
<dbReference type="PANTHER" id="PTHR43476:SF3">
    <property type="entry name" value="FAD-BINDING MONOOXYGENASE"/>
    <property type="match status" value="1"/>
</dbReference>
<name>A0ABV7ZDL4_9DEIO</name>
<dbReference type="Pfam" id="PF01494">
    <property type="entry name" value="FAD_binding_3"/>
    <property type="match status" value="1"/>
</dbReference>
<dbReference type="InterPro" id="IPR036188">
    <property type="entry name" value="FAD/NAD-bd_sf"/>
</dbReference>
<evidence type="ECO:0000313" key="4">
    <source>
        <dbReference type="Proteomes" id="UP001595803"/>
    </source>
</evidence>
<keyword evidence="4" id="KW-1185">Reference proteome</keyword>
<reference evidence="4" key="1">
    <citation type="journal article" date="2019" name="Int. J. Syst. Evol. Microbiol.">
        <title>The Global Catalogue of Microorganisms (GCM) 10K type strain sequencing project: providing services to taxonomists for standard genome sequencing and annotation.</title>
        <authorList>
            <consortium name="The Broad Institute Genomics Platform"/>
            <consortium name="The Broad Institute Genome Sequencing Center for Infectious Disease"/>
            <person name="Wu L."/>
            <person name="Ma J."/>
        </authorList>
    </citation>
    <scope>NUCLEOTIDE SEQUENCE [LARGE SCALE GENOMIC DNA]</scope>
    <source>
        <strain evidence="4">CCTCC AB 2017081</strain>
    </source>
</reference>
<dbReference type="Gene3D" id="3.30.70.2450">
    <property type="match status" value="1"/>
</dbReference>
<dbReference type="Gene3D" id="3.50.50.60">
    <property type="entry name" value="FAD/NAD(P)-binding domain"/>
    <property type="match status" value="1"/>
</dbReference>
<dbReference type="EMBL" id="JBHRZG010000022">
    <property type="protein sequence ID" value="MFC3834295.1"/>
    <property type="molecule type" value="Genomic_DNA"/>
</dbReference>
<organism evidence="3 4">
    <name type="scientific">Deinococcus rufus</name>
    <dbReference type="NCBI Taxonomy" id="2136097"/>
    <lineage>
        <taxon>Bacteria</taxon>
        <taxon>Thermotogati</taxon>
        <taxon>Deinococcota</taxon>
        <taxon>Deinococci</taxon>
        <taxon>Deinococcales</taxon>
        <taxon>Deinococcaceae</taxon>
        <taxon>Deinococcus</taxon>
    </lineage>
</organism>
<sequence length="380" mass="40397">MRDACEVAVVGGGPVGLYLGLLLARAGVDVRVLERRAAVSPHSRAVGLHPPALEAFDELDGLGHTLAQQGVRIRRGVVRGPSGTLGELSFAGTSATHPYVLALPQRQTETALKHALCARNPDALTRGVEVTALVDHGVEAQLTVQGEGRTQQLHARYVVAADGRRSAVREAAGLPFPGHTYPMTYLMGDFPDTTAYGTDAAITLSAGGVVESFPLPGGLRRWVAQTPALVAQPQAHQLTRLLADRTGLHVPDGECTMLSAFEVRRHLAPRFRAGRVLLAGDAAHEVSPIGGQGMNLGWLDARDLAPRLVAALQGDSRALDGYGPARRHSAARAARQAELNMWLGRPLHGAEGRWRERMMTGLLASPASSLLARAFTMRGL</sequence>
<keyword evidence="1" id="KW-0560">Oxidoreductase</keyword>
<gene>
    <name evidence="3" type="ORF">ACFOSB_15690</name>
</gene>
<dbReference type="SUPFAM" id="SSF51905">
    <property type="entry name" value="FAD/NAD(P)-binding domain"/>
    <property type="match status" value="1"/>
</dbReference>
<dbReference type="InterPro" id="IPR002938">
    <property type="entry name" value="FAD-bd"/>
</dbReference>
<dbReference type="InterPro" id="IPR050631">
    <property type="entry name" value="PheA/TfdB_FAD_monoxygenase"/>
</dbReference>
<evidence type="ECO:0000313" key="3">
    <source>
        <dbReference type="EMBL" id="MFC3834295.1"/>
    </source>
</evidence>
<evidence type="ECO:0000259" key="2">
    <source>
        <dbReference type="Pfam" id="PF01494"/>
    </source>
</evidence>
<dbReference type="PANTHER" id="PTHR43476">
    <property type="entry name" value="3-(3-HYDROXY-PHENYL)PROPIONATE/3-HYDROXYCINNAMIC ACID HYDROXYLASE"/>
    <property type="match status" value="1"/>
</dbReference>
<dbReference type="RefSeq" id="WP_380102806.1">
    <property type="nucleotide sequence ID" value="NZ_JBHRZG010000022.1"/>
</dbReference>
<proteinExistence type="predicted"/>
<dbReference type="GO" id="GO:0004497">
    <property type="term" value="F:monooxygenase activity"/>
    <property type="evidence" value="ECO:0007669"/>
    <property type="project" value="UniProtKB-KW"/>
</dbReference>
<feature type="domain" description="FAD-binding" evidence="2">
    <location>
        <begin position="5"/>
        <end position="336"/>
    </location>
</feature>
<comment type="caution">
    <text evidence="3">The sequence shown here is derived from an EMBL/GenBank/DDBJ whole genome shotgun (WGS) entry which is preliminary data.</text>
</comment>
<keyword evidence="3" id="KW-0503">Monooxygenase</keyword>
<accession>A0ABV7ZDL4</accession>
<protein>
    <submittedName>
        <fullName evidence="3">FAD-dependent monooxygenase</fullName>
    </submittedName>
</protein>